<gene>
    <name evidence="1" type="ORF">Cgig2_021419</name>
</gene>
<dbReference type="AlphaFoldDB" id="A0A9Q1GR66"/>
<dbReference type="OrthoDB" id="1290869at2759"/>
<sequence>MSQVDLAREAAHLYCFIYNFRRWRDVSFLRPVFPLVHPTILVETYEQGESVAHHVDQLDGHNCINTTLADIGIHALMKMLLQFMLSVASLARTPPPSPPWVDNFIDSDMYLGNMLVRVPYNKSLQNWLAKLKSYIIFLDVGITAELSEEVEESFDFWDTLEGDLVHPSDCMHQLLNQVRHHEVSTDENVCTVIVIALVLR</sequence>
<dbReference type="Proteomes" id="UP001153076">
    <property type="component" value="Unassembled WGS sequence"/>
</dbReference>
<dbReference type="InterPro" id="IPR052402">
    <property type="entry name" value="ADCK_kinase"/>
</dbReference>
<evidence type="ECO:0000313" key="2">
    <source>
        <dbReference type="Proteomes" id="UP001153076"/>
    </source>
</evidence>
<evidence type="ECO:0000313" key="1">
    <source>
        <dbReference type="EMBL" id="KAJ8423856.1"/>
    </source>
</evidence>
<proteinExistence type="predicted"/>
<dbReference type="EMBL" id="JAKOGI010001846">
    <property type="protein sequence ID" value="KAJ8423856.1"/>
    <property type="molecule type" value="Genomic_DNA"/>
</dbReference>
<keyword evidence="2" id="KW-1185">Reference proteome</keyword>
<dbReference type="PANTHER" id="PTHR45890:SF1">
    <property type="entry name" value="AARF DOMAIN CONTAINING KINASE 2"/>
    <property type="match status" value="1"/>
</dbReference>
<comment type="caution">
    <text evidence="1">The sequence shown here is derived from an EMBL/GenBank/DDBJ whole genome shotgun (WGS) entry which is preliminary data.</text>
</comment>
<accession>A0A9Q1GR66</accession>
<organism evidence="1 2">
    <name type="scientific">Carnegiea gigantea</name>
    <dbReference type="NCBI Taxonomy" id="171969"/>
    <lineage>
        <taxon>Eukaryota</taxon>
        <taxon>Viridiplantae</taxon>
        <taxon>Streptophyta</taxon>
        <taxon>Embryophyta</taxon>
        <taxon>Tracheophyta</taxon>
        <taxon>Spermatophyta</taxon>
        <taxon>Magnoliopsida</taxon>
        <taxon>eudicotyledons</taxon>
        <taxon>Gunneridae</taxon>
        <taxon>Pentapetalae</taxon>
        <taxon>Caryophyllales</taxon>
        <taxon>Cactineae</taxon>
        <taxon>Cactaceae</taxon>
        <taxon>Cactoideae</taxon>
        <taxon>Echinocereeae</taxon>
        <taxon>Carnegiea</taxon>
    </lineage>
</organism>
<dbReference type="PANTHER" id="PTHR45890">
    <property type="entry name" value="AARF DOMAIN CONTAINING KINASE 2 (PREDICTED)"/>
    <property type="match status" value="1"/>
</dbReference>
<reference evidence="1" key="1">
    <citation type="submission" date="2022-04" db="EMBL/GenBank/DDBJ databases">
        <title>Carnegiea gigantea Genome sequencing and assembly v2.</title>
        <authorList>
            <person name="Copetti D."/>
            <person name="Sanderson M.J."/>
            <person name="Burquez A."/>
            <person name="Wojciechowski M.F."/>
        </authorList>
    </citation>
    <scope>NUCLEOTIDE SEQUENCE</scope>
    <source>
        <strain evidence="1">SGP5-SGP5p</strain>
        <tissue evidence="1">Aerial part</tissue>
    </source>
</reference>
<protein>
    <submittedName>
        <fullName evidence="1">Uncharacterized protein</fullName>
    </submittedName>
</protein>
<name>A0A9Q1GR66_9CARY</name>